<dbReference type="GO" id="GO:0003968">
    <property type="term" value="F:RNA-directed RNA polymerase activity"/>
    <property type="evidence" value="ECO:0007669"/>
    <property type="project" value="UniProtKB-KW"/>
</dbReference>
<keyword evidence="5" id="KW-0547">Nucleotide-binding</keyword>
<feature type="binding site" evidence="9">
    <location>
        <position position="344"/>
    </location>
    <ligand>
        <name>Mg(2+)</name>
        <dbReference type="ChEBI" id="CHEBI:18420"/>
        <label>2</label>
    </ligand>
</feature>
<evidence type="ECO:0000256" key="8">
    <source>
        <dbReference type="ARBA" id="ARBA00048744"/>
    </source>
</evidence>
<keyword evidence="2 11" id="KW-0696">RNA-directed RNA polymerase</keyword>
<keyword evidence="3" id="KW-0808">Transferase</keyword>
<dbReference type="KEGG" id="vg:80398562"/>
<dbReference type="EC" id="2.7.7.48" evidence="1"/>
<evidence type="ECO:0000256" key="6">
    <source>
        <dbReference type="ARBA" id="ARBA00022953"/>
    </source>
</evidence>
<evidence type="ECO:0000256" key="1">
    <source>
        <dbReference type="ARBA" id="ARBA00012494"/>
    </source>
</evidence>
<comment type="catalytic activity">
    <reaction evidence="8">
        <text>RNA(n) + a ribonucleoside 5'-triphosphate = RNA(n+1) + diphosphate</text>
        <dbReference type="Rhea" id="RHEA:21248"/>
        <dbReference type="Rhea" id="RHEA-COMP:14527"/>
        <dbReference type="Rhea" id="RHEA-COMP:17342"/>
        <dbReference type="ChEBI" id="CHEBI:33019"/>
        <dbReference type="ChEBI" id="CHEBI:61557"/>
        <dbReference type="ChEBI" id="CHEBI:140395"/>
        <dbReference type="EC" id="2.7.7.48"/>
    </reaction>
</comment>
<keyword evidence="9" id="KW-0460">Magnesium</keyword>
<evidence type="ECO:0000313" key="12">
    <source>
        <dbReference type="Proteomes" id="UP000676774"/>
    </source>
</evidence>
<evidence type="ECO:0000313" key="11">
    <source>
        <dbReference type="EMBL" id="DAD50961.1"/>
    </source>
</evidence>
<accession>A0A8S5L012</accession>
<dbReference type="InterPro" id="IPR005093">
    <property type="entry name" value="RNArep_beta"/>
</dbReference>
<keyword evidence="4" id="KW-0548">Nucleotidyltransferase</keyword>
<dbReference type="GO" id="GO:0046872">
    <property type="term" value="F:metal ion binding"/>
    <property type="evidence" value="ECO:0007669"/>
    <property type="project" value="UniProtKB-KW"/>
</dbReference>
<feature type="domain" description="RdRp catalytic" evidence="10">
    <location>
        <begin position="245"/>
        <end position="376"/>
    </location>
</feature>
<dbReference type="Proteomes" id="UP000676774">
    <property type="component" value="Segment"/>
</dbReference>
<evidence type="ECO:0000259" key="10">
    <source>
        <dbReference type="PROSITE" id="PS50522"/>
    </source>
</evidence>
<protein>
    <recommendedName>
        <fullName evidence="1">RNA-directed RNA polymerase</fullName>
        <ecNumber evidence="1">2.7.7.48</ecNumber>
    </recommendedName>
    <alternativeName>
        <fullName evidence="7">RNA replicase beta chain</fullName>
    </alternativeName>
</protein>
<dbReference type="RefSeq" id="YP_010769521.1">
    <property type="nucleotide sequence ID" value="NC_074000.1"/>
</dbReference>
<dbReference type="GO" id="GO:0039694">
    <property type="term" value="P:viral RNA genome replication"/>
    <property type="evidence" value="ECO:0007669"/>
    <property type="project" value="InterPro"/>
</dbReference>
<name>A0A8S5L012_9VIRU</name>
<comment type="cofactor">
    <cofactor evidence="9">
        <name>Mg(2+)</name>
        <dbReference type="ChEBI" id="CHEBI:18420"/>
    </cofactor>
    <text evidence="9">Binds 2 Mg(2+) per subunit.</text>
</comment>
<evidence type="ECO:0000256" key="7">
    <source>
        <dbReference type="ARBA" id="ARBA00030248"/>
    </source>
</evidence>
<dbReference type="PROSITE" id="PS50522">
    <property type="entry name" value="RDRP_PHAGE"/>
    <property type="match status" value="1"/>
</dbReference>
<dbReference type="SUPFAM" id="SSF56672">
    <property type="entry name" value="DNA/RNA polymerases"/>
    <property type="match status" value="1"/>
</dbReference>
<organism evidence="11 12">
    <name type="scientific">ssRNA phage SRR6255746_2</name>
    <dbReference type="NCBI Taxonomy" id="2786504"/>
    <lineage>
        <taxon>Viruses</taxon>
        <taxon>Riboviria</taxon>
        <taxon>Orthornavirae</taxon>
        <taxon>Lenarviricota</taxon>
        <taxon>Leviviricetes</taxon>
        <taxon>Norzivirales</taxon>
        <taxon>Fiersviridae</taxon>
        <taxon>Methovirus</taxon>
        <taxon>Methovirus lutivicinum</taxon>
    </lineage>
</organism>
<dbReference type="GO" id="GO:0000166">
    <property type="term" value="F:nucleotide binding"/>
    <property type="evidence" value="ECO:0007669"/>
    <property type="project" value="UniProtKB-KW"/>
</dbReference>
<reference evidence="11" key="1">
    <citation type="submission" date="2020-09" db="EMBL/GenBank/DDBJ databases">
        <title>Leviviricetes taxonomy.</title>
        <authorList>
            <person name="Stockdale S.R."/>
            <person name="Callanan J."/>
            <person name="Adriaenssens E.M."/>
            <person name="Kuhn J.H."/>
            <person name="Rumnieks J."/>
            <person name="Shkoporov A."/>
            <person name="Draper L.A."/>
            <person name="Ross P."/>
            <person name="Hill C."/>
        </authorList>
    </citation>
    <scope>NUCLEOTIDE SEQUENCE</scope>
</reference>
<keyword evidence="9" id="KW-0479">Metal-binding</keyword>
<evidence type="ECO:0000256" key="3">
    <source>
        <dbReference type="ARBA" id="ARBA00022679"/>
    </source>
</evidence>
<evidence type="ECO:0000256" key="4">
    <source>
        <dbReference type="ARBA" id="ARBA00022695"/>
    </source>
</evidence>
<gene>
    <name evidence="11" type="primary">SRR6255746_2_4</name>
</gene>
<keyword evidence="6" id="KW-0693">Viral RNA replication</keyword>
<sequence length="553" mass="62090">MSLDITLLQDVYILEFLESLDCARSLTVAILYKHKEFRQIVELSINPDDFVDVGRFRDALAATSFLSKNKFLETGISKETVAMEKFLEAEVACKETNERVLSNSFCSLTQAVIMTASRKIQNILGRIDAEEFVDSCNWGPGATVKLPRRRASAPEKFRSENGITAGAYGFVKDWFHVAYPLWGDIMFEIQSGNKVVTVPKNAKTDRVIAIEPGINLWFQKGIGSIIRNRLRKNGIDLNSQTINGNLARVASRYGHLATVDFSSASDTISTEVVRLLLPHDWYCLLDNFRSIRGTLPDKTEISYQKFSSMGNGYTFELESLIFYAIAISVCEIMGESGSISVFGDDVIIPSGAFDNYSIVCAELGFTVNKKKSYSSGYFRESCGSYYYNGKNVKPIFLKEPFDGQSSLIKCANSLRNFAHSRNSYGCDRDFAACWRTLAKYLEGLKTPRIPSGFGDLGLIVSDDEFQASDYKSARNGYEGYYFRVIATLSVQSFENRRGYLLSRLWSIGWSRWDLYGLNPAEPSIANSVVLPGRVKPSLTRMLVPRWDDIGPWV</sequence>
<evidence type="ECO:0000256" key="9">
    <source>
        <dbReference type="PIRSR" id="PIRSR605093-1"/>
    </source>
</evidence>
<feature type="binding site" evidence="9">
    <location>
        <position position="345"/>
    </location>
    <ligand>
        <name>Mg(2+)</name>
        <dbReference type="ChEBI" id="CHEBI:18420"/>
        <label>2</label>
    </ligand>
</feature>
<proteinExistence type="predicted"/>
<dbReference type="EMBL" id="BK013676">
    <property type="protein sequence ID" value="DAD50961.1"/>
    <property type="molecule type" value="Genomic_RNA"/>
</dbReference>
<keyword evidence="12" id="KW-1185">Reference proteome</keyword>
<dbReference type="GeneID" id="80398562"/>
<dbReference type="InterPro" id="IPR043502">
    <property type="entry name" value="DNA/RNA_pol_sf"/>
</dbReference>
<evidence type="ECO:0000256" key="2">
    <source>
        <dbReference type="ARBA" id="ARBA00022484"/>
    </source>
</evidence>
<dbReference type="InterPro" id="IPR007096">
    <property type="entry name" value="RNA-dir_Rpol_cat_phage"/>
</dbReference>
<dbReference type="Pfam" id="PF03431">
    <property type="entry name" value="RNA_replicase_B"/>
    <property type="match status" value="1"/>
</dbReference>
<feature type="binding site" evidence="9">
    <location>
        <position position="260"/>
    </location>
    <ligand>
        <name>Mg(2+)</name>
        <dbReference type="ChEBI" id="CHEBI:18420"/>
        <label>2</label>
    </ligand>
</feature>
<evidence type="ECO:0000256" key="5">
    <source>
        <dbReference type="ARBA" id="ARBA00022741"/>
    </source>
</evidence>